<organism evidence="6 7">
    <name type="scientific">Rhamnella rubrinervis</name>
    <dbReference type="NCBI Taxonomy" id="2594499"/>
    <lineage>
        <taxon>Eukaryota</taxon>
        <taxon>Viridiplantae</taxon>
        <taxon>Streptophyta</taxon>
        <taxon>Embryophyta</taxon>
        <taxon>Tracheophyta</taxon>
        <taxon>Spermatophyta</taxon>
        <taxon>Magnoliopsida</taxon>
        <taxon>eudicotyledons</taxon>
        <taxon>Gunneridae</taxon>
        <taxon>Pentapetalae</taxon>
        <taxon>rosids</taxon>
        <taxon>fabids</taxon>
        <taxon>Rosales</taxon>
        <taxon>Rhamnaceae</taxon>
        <taxon>rhamnoid group</taxon>
        <taxon>Rhamneae</taxon>
        <taxon>Rhamnella</taxon>
    </lineage>
</organism>
<reference evidence="6" key="1">
    <citation type="submission" date="2020-03" db="EMBL/GenBank/DDBJ databases">
        <title>A high-quality chromosome-level genome assembly of a woody plant with both climbing and erect habits, Rhamnella rubrinervis.</title>
        <authorList>
            <person name="Lu Z."/>
            <person name="Yang Y."/>
            <person name="Zhu X."/>
            <person name="Sun Y."/>
        </authorList>
    </citation>
    <scope>NUCLEOTIDE SEQUENCE</scope>
    <source>
        <strain evidence="6">BYM</strain>
        <tissue evidence="6">Leaf</tissue>
    </source>
</reference>
<evidence type="ECO:0000256" key="1">
    <source>
        <dbReference type="ARBA" id="ARBA00004123"/>
    </source>
</evidence>
<evidence type="ECO:0000259" key="5">
    <source>
        <dbReference type="SMART" id="SM00657"/>
    </source>
</evidence>
<evidence type="ECO:0000256" key="4">
    <source>
        <dbReference type="SAM" id="MobiDB-lite"/>
    </source>
</evidence>
<keyword evidence="7" id="KW-1185">Reference proteome</keyword>
<gene>
    <name evidence="6" type="ORF">FNV43_RR08006</name>
</gene>
<evidence type="ECO:0000256" key="2">
    <source>
        <dbReference type="ARBA" id="ARBA00023242"/>
    </source>
</evidence>
<feature type="domain" description="RNA polymerase Rpb4/RPC9 core" evidence="5">
    <location>
        <begin position="134"/>
        <end position="255"/>
    </location>
</feature>
<sequence>MGYMKASNTPKVSAKAEKGLKRPEMTVAMGEKGGKMFSLPPKEGKSSLKSTPTKEASLKGKDDNSTKSKKTKKVQFDTEAEARSNFSSKYGGKGDSPTTPKGDFGKGGKGDKTASGGKSSTKARQPLELKTDQELPKNAKCLMACEAAEILEGIQERMVMLSKDPTIKIPVSFDKGLQCAERGNHYTNSQSVRRTLETLTKYGVMDGEICVIANVCPETTDEVFALLPSLKGKKSILSEPLNDVLIDLAMVKRGVWKMQMELV</sequence>
<comment type="subcellular location">
    <subcellularLocation>
        <location evidence="1">Nucleus</location>
    </subcellularLocation>
</comment>
<dbReference type="GO" id="GO:0006352">
    <property type="term" value="P:DNA-templated transcription initiation"/>
    <property type="evidence" value="ECO:0007669"/>
    <property type="project" value="InterPro"/>
</dbReference>
<feature type="region of interest" description="Disordered" evidence="4">
    <location>
        <begin position="1"/>
        <end position="132"/>
    </location>
</feature>
<dbReference type="Proteomes" id="UP000796880">
    <property type="component" value="Unassembled WGS sequence"/>
</dbReference>
<dbReference type="OrthoDB" id="2186918at2759"/>
<accession>A0A8K0MNJ0</accession>
<comment type="caution">
    <text evidence="6">The sequence shown here is derived from an EMBL/GenBank/DDBJ whole genome shotgun (WGS) entry which is preliminary data.</text>
</comment>
<dbReference type="GO" id="GO:0005634">
    <property type="term" value="C:nucleus"/>
    <property type="evidence" value="ECO:0007669"/>
    <property type="project" value="UniProtKB-SubCell"/>
</dbReference>
<feature type="compositionally biased region" description="Polar residues" evidence="4">
    <location>
        <begin position="1"/>
        <end position="11"/>
    </location>
</feature>
<dbReference type="InterPro" id="IPR006590">
    <property type="entry name" value="RNA_pol_Rpb4/RPC9_core"/>
</dbReference>
<name>A0A8K0MNJ0_9ROSA</name>
<dbReference type="Gene3D" id="1.20.1250.40">
    <property type="match status" value="1"/>
</dbReference>
<dbReference type="SMART" id="SM00657">
    <property type="entry name" value="RPOL4c"/>
    <property type="match status" value="1"/>
</dbReference>
<proteinExistence type="inferred from homology"/>
<feature type="compositionally biased region" description="Basic and acidic residues" evidence="4">
    <location>
        <begin position="14"/>
        <end position="24"/>
    </location>
</feature>
<protein>
    <recommendedName>
        <fullName evidence="5">RNA polymerase Rpb4/RPC9 core domain-containing protein</fullName>
    </recommendedName>
</protein>
<dbReference type="EMBL" id="VOIH02000003">
    <property type="protein sequence ID" value="KAF3451910.1"/>
    <property type="molecule type" value="Genomic_DNA"/>
</dbReference>
<evidence type="ECO:0000256" key="3">
    <source>
        <dbReference type="ARBA" id="ARBA00025724"/>
    </source>
</evidence>
<keyword evidence="2" id="KW-0539">Nucleus</keyword>
<dbReference type="Pfam" id="PF03874">
    <property type="entry name" value="RNA_pol_Rpb4"/>
    <property type="match status" value="1"/>
</dbReference>
<comment type="similarity">
    <text evidence="3">Belongs to the eukaryotic RPB4 RNA polymerase subunit family.</text>
</comment>
<dbReference type="InterPro" id="IPR038324">
    <property type="entry name" value="Rpb4/RPC9_sf"/>
</dbReference>
<dbReference type="GO" id="GO:0030880">
    <property type="term" value="C:RNA polymerase complex"/>
    <property type="evidence" value="ECO:0007669"/>
    <property type="project" value="InterPro"/>
</dbReference>
<dbReference type="InterPro" id="IPR045222">
    <property type="entry name" value="Rpb4-like"/>
</dbReference>
<dbReference type="InterPro" id="IPR010997">
    <property type="entry name" value="HRDC-like_sf"/>
</dbReference>
<dbReference type="PANTHER" id="PTHR21297">
    <property type="entry name" value="DNA-DIRECTED RNA POLYMERASE II"/>
    <property type="match status" value="1"/>
</dbReference>
<evidence type="ECO:0000313" key="6">
    <source>
        <dbReference type="EMBL" id="KAF3451910.1"/>
    </source>
</evidence>
<dbReference type="SUPFAM" id="SSF47819">
    <property type="entry name" value="HRDC-like"/>
    <property type="match status" value="1"/>
</dbReference>
<feature type="compositionally biased region" description="Basic and acidic residues" evidence="4">
    <location>
        <begin position="56"/>
        <end position="66"/>
    </location>
</feature>
<feature type="compositionally biased region" description="Basic and acidic residues" evidence="4">
    <location>
        <begin position="103"/>
        <end position="112"/>
    </location>
</feature>
<dbReference type="GO" id="GO:0000166">
    <property type="term" value="F:nucleotide binding"/>
    <property type="evidence" value="ECO:0007669"/>
    <property type="project" value="InterPro"/>
</dbReference>
<dbReference type="AlphaFoldDB" id="A0A8K0MNJ0"/>
<dbReference type="InterPro" id="IPR005574">
    <property type="entry name" value="Rpb4/RPC9"/>
</dbReference>
<evidence type="ECO:0000313" key="7">
    <source>
        <dbReference type="Proteomes" id="UP000796880"/>
    </source>
</evidence>